<feature type="chain" id="PRO_5043178364" description="DUF7595 domain-containing protein" evidence="1">
    <location>
        <begin position="23"/>
        <end position="358"/>
    </location>
</feature>
<dbReference type="PANTHER" id="PTHR35828">
    <property type="entry name" value="OS08G0203800 PROTEIN-RELATED"/>
    <property type="match status" value="1"/>
</dbReference>
<organism evidence="3">
    <name type="scientific">Triticum aestivum</name>
    <name type="common">Wheat</name>
    <dbReference type="NCBI Taxonomy" id="4565"/>
    <lineage>
        <taxon>Eukaryota</taxon>
        <taxon>Viridiplantae</taxon>
        <taxon>Streptophyta</taxon>
        <taxon>Embryophyta</taxon>
        <taxon>Tracheophyta</taxon>
        <taxon>Spermatophyta</taxon>
        <taxon>Magnoliopsida</taxon>
        <taxon>Liliopsida</taxon>
        <taxon>Poales</taxon>
        <taxon>Poaceae</taxon>
        <taxon>BOP clade</taxon>
        <taxon>Pooideae</taxon>
        <taxon>Triticodae</taxon>
        <taxon>Triticeae</taxon>
        <taxon>Triticinae</taxon>
        <taxon>Triticum</taxon>
    </lineage>
</organism>
<dbReference type="OrthoDB" id="694444at2759"/>
<keyword evidence="1" id="KW-0732">Signal</keyword>
<feature type="domain" description="DUF7595" evidence="2">
    <location>
        <begin position="104"/>
        <end position="358"/>
    </location>
</feature>
<dbReference type="InterPro" id="IPR036047">
    <property type="entry name" value="F-box-like_dom_sf"/>
</dbReference>
<evidence type="ECO:0000313" key="4">
    <source>
        <dbReference type="Proteomes" id="UP000019116"/>
    </source>
</evidence>
<evidence type="ECO:0000313" key="3">
    <source>
        <dbReference type="EnsemblPlants" id="TraesCS6A02G011000.1.cds1"/>
    </source>
</evidence>
<dbReference type="Proteomes" id="UP000019116">
    <property type="component" value="Chromosome 6A"/>
</dbReference>
<sequence length="358" mass="40139">MRLASWMLPADILLAIAARSDARTIIRCAATCKTLRREIADASFIRQAATAGVVPTQILLAYTRRHRRRNHRRKPFVSLVHLATPAASCFANKHLAPFVARSAANDLLGRYDPVTSRGGLIVLVRRHYVHEHRNSDLCVYDPMTGDRTFLSKPPGISFDRSCIGCPCHPCVLLTAADGVNGSSFLLFFAHRAWCQFKGTNSMRIQTAALSDKGNVSWGPVTEHFGTPLGNHHDEHDDTVVLPGGVIHWLQHGSQILTYDVSTRKLGTVELPAMPTNNKPVQRHLRMSPDWRLRFLVSDVFMITMWIQLPGGQGWEQEVVIDMEEKLRLFEPNVPLGSMSIQFKRSGERNDVVMLRIHG</sequence>
<dbReference type="EnsemblPlants" id="TraesCS6A02G011000.1">
    <property type="protein sequence ID" value="TraesCS6A02G011000.1.cds1"/>
    <property type="gene ID" value="TraesCS6A02G011000"/>
</dbReference>
<dbReference type="OMA" id="ARTIIRC"/>
<feature type="signal peptide" evidence="1">
    <location>
        <begin position="1"/>
        <end position="22"/>
    </location>
</feature>
<reference evidence="3" key="2">
    <citation type="submission" date="2018-10" db="UniProtKB">
        <authorList>
            <consortium name="EnsemblPlants"/>
        </authorList>
    </citation>
    <scope>IDENTIFICATION</scope>
</reference>
<dbReference type="PANTHER" id="PTHR35828:SF50">
    <property type="entry name" value="F-BOX DOMAIN-CONTAINING PROTEIN"/>
    <property type="match status" value="1"/>
</dbReference>
<name>A0A3B6NJF6_WHEAT</name>
<proteinExistence type="predicted"/>
<dbReference type="Gramene" id="TraesCS6A03G0022900.1">
    <property type="protein sequence ID" value="TraesCS6A03G0022900.1.CDS1"/>
    <property type="gene ID" value="TraesCS6A03G0022900"/>
</dbReference>
<keyword evidence="4" id="KW-1185">Reference proteome</keyword>
<dbReference type="Pfam" id="PF24523">
    <property type="entry name" value="DUF7595"/>
    <property type="match status" value="1"/>
</dbReference>
<dbReference type="AlphaFoldDB" id="A0A3B6NJF6"/>
<reference evidence="3" key="1">
    <citation type="submission" date="2018-08" db="EMBL/GenBank/DDBJ databases">
        <authorList>
            <person name="Rossello M."/>
        </authorList>
    </citation>
    <scope>NUCLEOTIDE SEQUENCE [LARGE SCALE GENOMIC DNA]</scope>
    <source>
        <strain evidence="3">cv. Chinese Spring</strain>
    </source>
</reference>
<protein>
    <recommendedName>
        <fullName evidence="2">DUF7595 domain-containing protein</fullName>
    </recommendedName>
</protein>
<accession>A0A3B6NJF6</accession>
<dbReference type="SUPFAM" id="SSF81383">
    <property type="entry name" value="F-box domain"/>
    <property type="match status" value="1"/>
</dbReference>
<dbReference type="CDD" id="cd09917">
    <property type="entry name" value="F-box_SF"/>
    <property type="match status" value="1"/>
</dbReference>
<evidence type="ECO:0000259" key="2">
    <source>
        <dbReference type="Pfam" id="PF24523"/>
    </source>
</evidence>
<dbReference type="Gramene" id="TraesCS6A02G011000.1">
    <property type="protein sequence ID" value="TraesCS6A02G011000.1.cds1"/>
    <property type="gene ID" value="TraesCS6A02G011000"/>
</dbReference>
<dbReference type="InterPro" id="IPR056016">
    <property type="entry name" value="DUF7595"/>
</dbReference>
<evidence type="ECO:0000256" key="1">
    <source>
        <dbReference type="SAM" id="SignalP"/>
    </source>
</evidence>